<organism evidence="2 3">
    <name type="scientific">Tagetes erecta</name>
    <name type="common">African marigold</name>
    <dbReference type="NCBI Taxonomy" id="13708"/>
    <lineage>
        <taxon>Eukaryota</taxon>
        <taxon>Viridiplantae</taxon>
        <taxon>Streptophyta</taxon>
        <taxon>Embryophyta</taxon>
        <taxon>Tracheophyta</taxon>
        <taxon>Spermatophyta</taxon>
        <taxon>Magnoliopsida</taxon>
        <taxon>eudicotyledons</taxon>
        <taxon>Gunneridae</taxon>
        <taxon>Pentapetalae</taxon>
        <taxon>asterids</taxon>
        <taxon>campanulids</taxon>
        <taxon>Asterales</taxon>
        <taxon>Asteraceae</taxon>
        <taxon>Asteroideae</taxon>
        <taxon>Heliantheae alliance</taxon>
        <taxon>Tageteae</taxon>
        <taxon>Tagetes</taxon>
    </lineage>
</organism>
<proteinExistence type="predicted"/>
<sequence length="77" mass="9209">MGKSLMHTCNRLNLSNRFISGPLSLFNNKQDPYPFAPLFIVFLDFYMIDLRFLFLSQIAFQIDFFIRYNPLFLYLSI</sequence>
<name>A0AAD8LHM4_TARER</name>
<accession>A0AAD8LHM4</accession>
<evidence type="ECO:0000313" key="2">
    <source>
        <dbReference type="EMBL" id="KAK1437710.1"/>
    </source>
</evidence>
<comment type="caution">
    <text evidence="2">The sequence shown here is derived from an EMBL/GenBank/DDBJ whole genome shotgun (WGS) entry which is preliminary data.</text>
</comment>
<evidence type="ECO:0000313" key="3">
    <source>
        <dbReference type="Proteomes" id="UP001229421"/>
    </source>
</evidence>
<protein>
    <submittedName>
        <fullName evidence="2">Uncharacterized protein</fullName>
    </submittedName>
</protein>
<keyword evidence="1" id="KW-0472">Membrane</keyword>
<keyword evidence="1" id="KW-1133">Transmembrane helix</keyword>
<feature type="transmembrane region" description="Helical" evidence="1">
    <location>
        <begin position="35"/>
        <end position="54"/>
    </location>
</feature>
<keyword evidence="1" id="KW-0812">Transmembrane</keyword>
<keyword evidence="3" id="KW-1185">Reference proteome</keyword>
<gene>
    <name evidence="2" type="ORF">QVD17_03506</name>
</gene>
<dbReference type="AlphaFoldDB" id="A0AAD8LHM4"/>
<evidence type="ECO:0000256" key="1">
    <source>
        <dbReference type="SAM" id="Phobius"/>
    </source>
</evidence>
<dbReference type="EMBL" id="JAUHHV010000001">
    <property type="protein sequence ID" value="KAK1437710.1"/>
    <property type="molecule type" value="Genomic_DNA"/>
</dbReference>
<dbReference type="Proteomes" id="UP001229421">
    <property type="component" value="Unassembled WGS sequence"/>
</dbReference>
<reference evidence="2" key="1">
    <citation type="journal article" date="2023" name="bioRxiv">
        <title>Improved chromosome-level genome assembly for marigold (Tagetes erecta).</title>
        <authorList>
            <person name="Jiang F."/>
            <person name="Yuan L."/>
            <person name="Wang S."/>
            <person name="Wang H."/>
            <person name="Xu D."/>
            <person name="Wang A."/>
            <person name="Fan W."/>
        </authorList>
    </citation>
    <scope>NUCLEOTIDE SEQUENCE</scope>
    <source>
        <strain evidence="2">WSJ</strain>
        <tissue evidence="2">Leaf</tissue>
    </source>
</reference>